<feature type="chain" id="PRO_5003432183" description="DUF2059 domain-containing protein" evidence="1">
    <location>
        <begin position="21"/>
        <end position="150"/>
    </location>
</feature>
<feature type="signal peptide" evidence="1">
    <location>
        <begin position="1"/>
        <end position="20"/>
    </location>
</feature>
<evidence type="ECO:0008006" key="4">
    <source>
        <dbReference type="Google" id="ProtNLM"/>
    </source>
</evidence>
<dbReference type="EMBL" id="CP002382">
    <property type="protein sequence ID" value="AEP09943.1"/>
    <property type="molecule type" value="Genomic_DNA"/>
</dbReference>
<protein>
    <recommendedName>
        <fullName evidence="4">DUF2059 domain-containing protein</fullName>
    </recommendedName>
</protein>
<dbReference type="KEGG" id="mai:MICA_1629"/>
<dbReference type="AlphaFoldDB" id="G2KQL5"/>
<name>G2KQL5_MICAA</name>
<dbReference type="eggNOG" id="COG3184">
    <property type="taxonomic scope" value="Bacteria"/>
</dbReference>
<keyword evidence="3" id="KW-1185">Reference proteome</keyword>
<keyword evidence="1" id="KW-0732">Signal</keyword>
<evidence type="ECO:0000256" key="1">
    <source>
        <dbReference type="SAM" id="SignalP"/>
    </source>
</evidence>
<dbReference type="Proteomes" id="UP000009286">
    <property type="component" value="Chromosome"/>
</dbReference>
<dbReference type="OrthoDB" id="5510290at2"/>
<dbReference type="HOGENOM" id="CLU_146003_0_0_5"/>
<dbReference type="RefSeq" id="WP_014103166.1">
    <property type="nucleotide sequence ID" value="NC_016026.1"/>
</dbReference>
<dbReference type="STRING" id="856793.MICA_1629"/>
<organism evidence="2 3">
    <name type="scientific">Micavibrio aeruginosavorus (strain ARL-13)</name>
    <dbReference type="NCBI Taxonomy" id="856793"/>
    <lineage>
        <taxon>Bacteria</taxon>
        <taxon>Pseudomonadati</taxon>
        <taxon>Bdellovibrionota</taxon>
        <taxon>Bdellovibrionia</taxon>
        <taxon>Bdellovibrionales</taxon>
        <taxon>Pseudobdellovibrionaceae</taxon>
        <taxon>Micavibrio</taxon>
    </lineage>
</organism>
<evidence type="ECO:0000313" key="3">
    <source>
        <dbReference type="Proteomes" id="UP000009286"/>
    </source>
</evidence>
<sequence>MLRFFLSAFVVFAMSVPAFAQDDMDVTKRRELALEMHKIRPAREQVSEAVNQVARNLPPADQERFIAMVDKAFDYEALEKMSVDTMVALFTTAELQAMVDYFGSPEAKAVAKKLPIYQEKLQPEIIRMLDQALADERFGNTPAPAAPASE</sequence>
<reference evidence="2 3" key="1">
    <citation type="journal article" date="2011" name="BMC Genomics">
        <title>Genomic insights into an obligate epibiotic bacterial predator: Micavibrio aeruginosavorus ARL-13.</title>
        <authorList>
            <person name="Wang Z."/>
            <person name="Kadouri D."/>
            <person name="Wu M."/>
        </authorList>
    </citation>
    <scope>NUCLEOTIDE SEQUENCE [LARGE SCALE GENOMIC DNA]</scope>
    <source>
        <strain evidence="2 3">ARL-13</strain>
    </source>
</reference>
<evidence type="ECO:0000313" key="2">
    <source>
        <dbReference type="EMBL" id="AEP09943.1"/>
    </source>
</evidence>
<proteinExistence type="predicted"/>
<gene>
    <name evidence="2" type="ordered locus">MICA_1629</name>
</gene>
<accession>G2KQL5</accession>